<evidence type="ECO:0008006" key="3">
    <source>
        <dbReference type="Google" id="ProtNLM"/>
    </source>
</evidence>
<dbReference type="Proteomes" id="UP000642070">
    <property type="component" value="Unassembled WGS sequence"/>
</dbReference>
<comment type="caution">
    <text evidence="1">The sequence shown here is derived from an EMBL/GenBank/DDBJ whole genome shotgun (WGS) entry which is preliminary data.</text>
</comment>
<proteinExistence type="predicted"/>
<name>A0A917X771_9ACTN</name>
<dbReference type="RefSeq" id="WP_190257568.1">
    <property type="nucleotide sequence ID" value="NZ_BMPI01000102.1"/>
</dbReference>
<reference evidence="1" key="1">
    <citation type="journal article" date="2014" name="Int. J. Syst. Evol. Microbiol.">
        <title>Complete genome sequence of Corynebacterium casei LMG S-19264T (=DSM 44701T), isolated from a smear-ripened cheese.</title>
        <authorList>
            <consortium name="US DOE Joint Genome Institute (JGI-PGF)"/>
            <person name="Walter F."/>
            <person name="Albersmeier A."/>
            <person name="Kalinowski J."/>
            <person name="Ruckert C."/>
        </authorList>
    </citation>
    <scope>NUCLEOTIDE SEQUENCE</scope>
    <source>
        <strain evidence="1">JCM 19831</strain>
    </source>
</reference>
<dbReference type="AlphaFoldDB" id="A0A917X771"/>
<evidence type="ECO:0000313" key="1">
    <source>
        <dbReference type="EMBL" id="GGM85642.1"/>
    </source>
</evidence>
<reference evidence="1" key="2">
    <citation type="submission" date="2020-09" db="EMBL/GenBank/DDBJ databases">
        <authorList>
            <person name="Sun Q."/>
            <person name="Ohkuma M."/>
        </authorList>
    </citation>
    <scope>NUCLEOTIDE SEQUENCE</scope>
    <source>
        <strain evidence="1">JCM 19831</strain>
    </source>
</reference>
<accession>A0A917X771</accession>
<evidence type="ECO:0000313" key="2">
    <source>
        <dbReference type="Proteomes" id="UP000642070"/>
    </source>
</evidence>
<keyword evidence="2" id="KW-1185">Reference proteome</keyword>
<gene>
    <name evidence="1" type="ORF">GCM10007977_104320</name>
</gene>
<dbReference type="EMBL" id="BMPI01000102">
    <property type="protein sequence ID" value="GGM85642.1"/>
    <property type="molecule type" value="Genomic_DNA"/>
</dbReference>
<sequence length="149" mass="16252">MSSIASLYLVETSDLPAIVSAAGAGRARAPVHRFARELDEEYRWSGHVMLNVLENLEALSVLLESPGLRAASEAVNEDYDNTTLIASDAKAFLDRLDPARYEPGALLAGPIELGLDDEEARYAMEETLSLLRDTIARLSDDEVLLLHIG</sequence>
<protein>
    <recommendedName>
        <fullName evidence="3">DUF1877 family protein</fullName>
    </recommendedName>
</protein>
<organism evidence="1 2">
    <name type="scientific">Dactylosporangium sucinum</name>
    <dbReference type="NCBI Taxonomy" id="1424081"/>
    <lineage>
        <taxon>Bacteria</taxon>
        <taxon>Bacillati</taxon>
        <taxon>Actinomycetota</taxon>
        <taxon>Actinomycetes</taxon>
        <taxon>Micromonosporales</taxon>
        <taxon>Micromonosporaceae</taxon>
        <taxon>Dactylosporangium</taxon>
    </lineage>
</organism>